<comment type="caution">
    <text evidence="1">The sequence shown here is derived from an EMBL/GenBank/DDBJ whole genome shotgun (WGS) entry which is preliminary data.</text>
</comment>
<protein>
    <submittedName>
        <fullName evidence="1">Uncharacterized protein</fullName>
    </submittedName>
</protein>
<dbReference type="Proteomes" id="UP000799439">
    <property type="component" value="Unassembled WGS sequence"/>
</dbReference>
<dbReference type="AlphaFoldDB" id="A0A9P4J548"/>
<gene>
    <name evidence="1" type="ORF">K461DRAFT_319889</name>
</gene>
<evidence type="ECO:0000313" key="1">
    <source>
        <dbReference type="EMBL" id="KAF2153632.1"/>
    </source>
</evidence>
<accession>A0A9P4J548</accession>
<dbReference type="EMBL" id="ML996084">
    <property type="protein sequence ID" value="KAF2153632.1"/>
    <property type="molecule type" value="Genomic_DNA"/>
</dbReference>
<keyword evidence="2" id="KW-1185">Reference proteome</keyword>
<proteinExistence type="predicted"/>
<sequence length="244" mass="27008">MFIVIGYSRRTHKLSGTAQLNWRKSYNAQPVGYLEFSELSSDQSHNSSHSCHHHDSIDFEFILAIKKAQVLLRDSRQLPQSSHCDMHFTKILAGTLATSFVYADIASAVHGQGQHRSNHFYLDKRHDSQASKDITHSQHEPTQYPHLVARTDPSKVLTYIGSACGAALVVERVGKYVWNEKIPSAQKEKAKLCVVNLYNTGRRVLRKQPVDRNMAIHDLEAGGSRAHAVIETIGQGAGAGAGVA</sequence>
<evidence type="ECO:0000313" key="2">
    <source>
        <dbReference type="Proteomes" id="UP000799439"/>
    </source>
</evidence>
<dbReference type="OrthoDB" id="10567214at2759"/>
<reference evidence="1" key="1">
    <citation type="journal article" date="2020" name="Stud. Mycol.">
        <title>101 Dothideomycetes genomes: a test case for predicting lifestyles and emergence of pathogens.</title>
        <authorList>
            <person name="Haridas S."/>
            <person name="Albert R."/>
            <person name="Binder M."/>
            <person name="Bloem J."/>
            <person name="Labutti K."/>
            <person name="Salamov A."/>
            <person name="Andreopoulos B."/>
            <person name="Baker S."/>
            <person name="Barry K."/>
            <person name="Bills G."/>
            <person name="Bluhm B."/>
            <person name="Cannon C."/>
            <person name="Castanera R."/>
            <person name="Culley D."/>
            <person name="Daum C."/>
            <person name="Ezra D."/>
            <person name="Gonzalez J."/>
            <person name="Henrissat B."/>
            <person name="Kuo A."/>
            <person name="Liang C."/>
            <person name="Lipzen A."/>
            <person name="Lutzoni F."/>
            <person name="Magnuson J."/>
            <person name="Mondo S."/>
            <person name="Nolan M."/>
            <person name="Ohm R."/>
            <person name="Pangilinan J."/>
            <person name="Park H.-J."/>
            <person name="Ramirez L."/>
            <person name="Alfaro M."/>
            <person name="Sun H."/>
            <person name="Tritt A."/>
            <person name="Yoshinaga Y."/>
            <person name="Zwiers L.-H."/>
            <person name="Turgeon B."/>
            <person name="Goodwin S."/>
            <person name="Spatafora J."/>
            <person name="Crous P."/>
            <person name="Grigoriev I."/>
        </authorList>
    </citation>
    <scope>NUCLEOTIDE SEQUENCE</scope>
    <source>
        <strain evidence="1">CBS 260.36</strain>
    </source>
</reference>
<name>A0A9P4J548_9PEZI</name>
<organism evidence="1 2">
    <name type="scientific">Myriangium duriaei CBS 260.36</name>
    <dbReference type="NCBI Taxonomy" id="1168546"/>
    <lineage>
        <taxon>Eukaryota</taxon>
        <taxon>Fungi</taxon>
        <taxon>Dikarya</taxon>
        <taxon>Ascomycota</taxon>
        <taxon>Pezizomycotina</taxon>
        <taxon>Dothideomycetes</taxon>
        <taxon>Dothideomycetidae</taxon>
        <taxon>Myriangiales</taxon>
        <taxon>Myriangiaceae</taxon>
        <taxon>Myriangium</taxon>
    </lineage>
</organism>